<evidence type="ECO:0000313" key="2">
    <source>
        <dbReference type="RefSeq" id="XP_075109497.1"/>
    </source>
</evidence>
<accession>A0AC58UJ26</accession>
<protein>
    <submittedName>
        <fullName evidence="2">Uncharacterized protein LOC107828241 isoform X1</fullName>
    </submittedName>
</protein>
<evidence type="ECO:0000313" key="1">
    <source>
        <dbReference type="Proteomes" id="UP000790787"/>
    </source>
</evidence>
<reference evidence="1" key="1">
    <citation type="journal article" date="2014" name="Nat. Commun.">
        <title>The tobacco genome sequence and its comparison with those of tomato and potato.</title>
        <authorList>
            <person name="Sierro N."/>
            <person name="Battey J.N."/>
            <person name="Ouadi S."/>
            <person name="Bakaher N."/>
            <person name="Bovet L."/>
            <person name="Willig A."/>
            <person name="Goepfert S."/>
            <person name="Peitsch M.C."/>
            <person name="Ivanov N.V."/>
        </authorList>
    </citation>
    <scope>NUCLEOTIDE SEQUENCE [LARGE SCALE GENOMIC DNA]</scope>
</reference>
<reference evidence="2" key="2">
    <citation type="submission" date="2025-08" db="UniProtKB">
        <authorList>
            <consortium name="RefSeq"/>
        </authorList>
    </citation>
    <scope>IDENTIFICATION</scope>
    <source>
        <tissue evidence="2">Leaf</tissue>
    </source>
</reference>
<dbReference type="Proteomes" id="UP000790787">
    <property type="component" value="Chromosome 1"/>
</dbReference>
<proteinExistence type="predicted"/>
<gene>
    <name evidence="2" type="primary">LOC107828241</name>
</gene>
<dbReference type="RefSeq" id="XP_075109497.1">
    <property type="nucleotide sequence ID" value="XM_075253396.1"/>
</dbReference>
<keyword evidence="1" id="KW-1185">Reference proteome</keyword>
<organism evidence="1 2">
    <name type="scientific">Nicotiana tabacum</name>
    <name type="common">Common tobacco</name>
    <dbReference type="NCBI Taxonomy" id="4097"/>
    <lineage>
        <taxon>Eukaryota</taxon>
        <taxon>Viridiplantae</taxon>
        <taxon>Streptophyta</taxon>
        <taxon>Embryophyta</taxon>
        <taxon>Tracheophyta</taxon>
        <taxon>Spermatophyta</taxon>
        <taxon>Magnoliopsida</taxon>
        <taxon>eudicotyledons</taxon>
        <taxon>Gunneridae</taxon>
        <taxon>Pentapetalae</taxon>
        <taxon>asterids</taxon>
        <taxon>lamiids</taxon>
        <taxon>Solanales</taxon>
        <taxon>Solanaceae</taxon>
        <taxon>Nicotianoideae</taxon>
        <taxon>Nicotianeae</taxon>
        <taxon>Nicotiana</taxon>
    </lineage>
</organism>
<sequence>MRRIGFELSMITFLSTVKHVLSKDILKGNVEFLHPELVPIVHEDDIDEGKAKEVIGTAATSIRVLMSNKIVGNPKPNPVRQEWMQRRNKYQRDKRGRVTALGSGNEVALTDGKAKGISTSNTFEALANEEQNSNDVQGTRTDNRLLGKEVEKPSPSIGETITHAAKKMFTHNPKGLEDTIVEGEKSADPNEIVETQLHVEDKANLNLNQTRDEGQKENVKDWVNKSFDNVLNQ</sequence>
<name>A0AC58UJ26_TOBAC</name>